<dbReference type="Proteomes" id="UP001626550">
    <property type="component" value="Unassembled WGS sequence"/>
</dbReference>
<protein>
    <submittedName>
        <fullName evidence="1">Uncharacterized protein</fullName>
    </submittedName>
</protein>
<evidence type="ECO:0000313" key="2">
    <source>
        <dbReference type="Proteomes" id="UP001626550"/>
    </source>
</evidence>
<dbReference type="AlphaFoldDB" id="A0ABD2PMP0"/>
<dbReference type="EMBL" id="JBJKFK010008777">
    <property type="protein sequence ID" value="KAL3306981.1"/>
    <property type="molecule type" value="Genomic_DNA"/>
</dbReference>
<accession>A0ABD2PMP0</accession>
<comment type="caution">
    <text evidence="1">The sequence shown here is derived from an EMBL/GenBank/DDBJ whole genome shotgun (WGS) entry which is preliminary data.</text>
</comment>
<name>A0ABD2PMP0_9PLAT</name>
<evidence type="ECO:0000313" key="1">
    <source>
        <dbReference type="EMBL" id="KAL3306981.1"/>
    </source>
</evidence>
<sequence length="217" mass="25775">MEVDNFVELTNEFYPSTELTKLLGNYVDDVFAQLANPDRTSFCSMSYRFVNLWKIINAYFLKNGLIIKRYVSEIYNKMLLRSRSRGLRPSAEFADPGVTFCRFQLLRRYFLCDDFNIGNLDQEYDQIPCPYKEYGREAWLLKLEAYYLHLLHLLASGCTRVTFHAIPYAIKLFEIYDIRHELDFIPATIERFARYHDYSLPKQAIFDAVACRFFTYD</sequence>
<keyword evidence="2" id="KW-1185">Reference proteome</keyword>
<organism evidence="1 2">
    <name type="scientific">Cichlidogyrus casuarinus</name>
    <dbReference type="NCBI Taxonomy" id="1844966"/>
    <lineage>
        <taxon>Eukaryota</taxon>
        <taxon>Metazoa</taxon>
        <taxon>Spiralia</taxon>
        <taxon>Lophotrochozoa</taxon>
        <taxon>Platyhelminthes</taxon>
        <taxon>Monogenea</taxon>
        <taxon>Monopisthocotylea</taxon>
        <taxon>Dactylogyridea</taxon>
        <taxon>Ancyrocephalidae</taxon>
        <taxon>Cichlidogyrus</taxon>
    </lineage>
</organism>
<gene>
    <name evidence="1" type="ORF">Ciccas_014520</name>
</gene>
<proteinExistence type="predicted"/>
<reference evidence="1 2" key="1">
    <citation type="submission" date="2024-11" db="EMBL/GenBank/DDBJ databases">
        <title>Adaptive evolution of stress response genes in parasites aligns with host niche diversity.</title>
        <authorList>
            <person name="Hahn C."/>
            <person name="Resl P."/>
        </authorList>
    </citation>
    <scope>NUCLEOTIDE SEQUENCE [LARGE SCALE GENOMIC DNA]</scope>
    <source>
        <strain evidence="1">EGGRZ-B1_66</strain>
        <tissue evidence="1">Body</tissue>
    </source>
</reference>